<accession>A0A6B2MH34</accession>
<evidence type="ECO:0000313" key="1">
    <source>
        <dbReference type="EMBL" id="NDV74129.1"/>
    </source>
</evidence>
<gene>
    <name evidence="1" type="ORF">GFJ35_18900</name>
</gene>
<sequence length="68" mass="7631">MQTASDFSIFVFSRRTLLFDTLRWLPTAEQPDAFCDKGYRVVNGAGGATWTSRCRHVPGERSTRPAPP</sequence>
<dbReference type="EMBL" id="JAAEAM010000020">
    <property type="protein sequence ID" value="NDV74129.1"/>
    <property type="molecule type" value="Genomic_DNA"/>
</dbReference>
<proteinExistence type="predicted"/>
<comment type="caution">
    <text evidence="1">The sequence shown here is derived from an EMBL/GenBank/DDBJ whole genome shotgun (WGS) entry which is preliminary data.</text>
</comment>
<protein>
    <submittedName>
        <fullName evidence="1">Uncharacterized protein</fullName>
    </submittedName>
</protein>
<dbReference type="AlphaFoldDB" id="A0A6B2MH34"/>
<organism evidence="1">
    <name type="scientific">Burkholderia cenocepacia</name>
    <dbReference type="NCBI Taxonomy" id="95486"/>
    <lineage>
        <taxon>Bacteria</taxon>
        <taxon>Pseudomonadati</taxon>
        <taxon>Pseudomonadota</taxon>
        <taxon>Betaproteobacteria</taxon>
        <taxon>Burkholderiales</taxon>
        <taxon>Burkholderiaceae</taxon>
        <taxon>Burkholderia</taxon>
        <taxon>Burkholderia cepacia complex</taxon>
    </lineage>
</organism>
<reference evidence="1" key="1">
    <citation type="submission" date="2019-11" db="EMBL/GenBank/DDBJ databases">
        <title>Burkholderia cenocepacia CF.</title>
        <authorList>
            <person name="Vianna E.F."/>
            <person name="Marques E.A."/>
            <person name="Albano R.M."/>
            <person name="Leao R.S."/>
        </authorList>
    </citation>
    <scope>NUCLEOTIDE SEQUENCE</scope>
    <source>
        <strain evidence="1">MS-2140</strain>
    </source>
</reference>
<name>A0A6B2MH34_9BURK</name>